<dbReference type="Proteomes" id="UP001292094">
    <property type="component" value="Unassembled WGS sequence"/>
</dbReference>
<organism evidence="2 3">
    <name type="scientific">Petrolisthes manimaculis</name>
    <dbReference type="NCBI Taxonomy" id="1843537"/>
    <lineage>
        <taxon>Eukaryota</taxon>
        <taxon>Metazoa</taxon>
        <taxon>Ecdysozoa</taxon>
        <taxon>Arthropoda</taxon>
        <taxon>Crustacea</taxon>
        <taxon>Multicrustacea</taxon>
        <taxon>Malacostraca</taxon>
        <taxon>Eumalacostraca</taxon>
        <taxon>Eucarida</taxon>
        <taxon>Decapoda</taxon>
        <taxon>Pleocyemata</taxon>
        <taxon>Anomura</taxon>
        <taxon>Galatheoidea</taxon>
        <taxon>Porcellanidae</taxon>
        <taxon>Petrolisthes</taxon>
    </lineage>
</organism>
<evidence type="ECO:0000256" key="1">
    <source>
        <dbReference type="SAM" id="MobiDB-lite"/>
    </source>
</evidence>
<reference evidence="2" key="1">
    <citation type="submission" date="2023-11" db="EMBL/GenBank/DDBJ databases">
        <title>Genome assemblies of two species of porcelain crab, Petrolisthes cinctipes and Petrolisthes manimaculis (Anomura: Porcellanidae).</title>
        <authorList>
            <person name="Angst P."/>
        </authorList>
    </citation>
    <scope>NUCLEOTIDE SEQUENCE</scope>
    <source>
        <strain evidence="2">PB745_02</strain>
        <tissue evidence="2">Gill</tissue>
    </source>
</reference>
<proteinExistence type="predicted"/>
<evidence type="ECO:0000313" key="3">
    <source>
        <dbReference type="Proteomes" id="UP001292094"/>
    </source>
</evidence>
<comment type="caution">
    <text evidence="2">The sequence shown here is derived from an EMBL/GenBank/DDBJ whole genome shotgun (WGS) entry which is preliminary data.</text>
</comment>
<feature type="compositionally biased region" description="Polar residues" evidence="1">
    <location>
        <begin position="1"/>
        <end position="36"/>
    </location>
</feature>
<name>A0AAE1PDR4_9EUCA</name>
<sequence length="68" mass="7827">MNTTRLRSTHTHPSISTHGHNTNQHKLRNETTATNEDQTRDPDFTWPSPTLLYPPILHILSHGWLVGF</sequence>
<protein>
    <submittedName>
        <fullName evidence="2">Uncharacterized protein</fullName>
    </submittedName>
</protein>
<keyword evidence="3" id="KW-1185">Reference proteome</keyword>
<gene>
    <name evidence="2" type="ORF">Pmani_021614</name>
</gene>
<feature type="region of interest" description="Disordered" evidence="1">
    <location>
        <begin position="1"/>
        <end position="45"/>
    </location>
</feature>
<accession>A0AAE1PDR4</accession>
<dbReference type="EMBL" id="JAWZYT010002113">
    <property type="protein sequence ID" value="KAK4306564.1"/>
    <property type="molecule type" value="Genomic_DNA"/>
</dbReference>
<dbReference type="AlphaFoldDB" id="A0AAE1PDR4"/>
<evidence type="ECO:0000313" key="2">
    <source>
        <dbReference type="EMBL" id="KAK4306564.1"/>
    </source>
</evidence>